<keyword evidence="20" id="KW-0808">Transferase</keyword>
<feature type="compositionally biased region" description="Polar residues" evidence="52">
    <location>
        <begin position="384"/>
        <end position="394"/>
    </location>
</feature>
<evidence type="ECO:0000256" key="4">
    <source>
        <dbReference type="ARBA" id="ARBA00002526"/>
    </source>
</evidence>
<evidence type="ECO:0000256" key="15">
    <source>
        <dbReference type="ARBA" id="ARBA00011738"/>
    </source>
</evidence>
<dbReference type="GO" id="GO:0010970">
    <property type="term" value="P:transport along microtubule"/>
    <property type="evidence" value="ECO:0007669"/>
    <property type="project" value="UniProtKB-ARBA"/>
</dbReference>
<keyword evidence="33 51" id="KW-0175">Coiled coil</keyword>
<dbReference type="InterPro" id="IPR005248">
    <property type="entry name" value="NadD/NMNAT"/>
</dbReference>
<dbReference type="GO" id="GO:0030658">
    <property type="term" value="C:transport vesicle membrane"/>
    <property type="evidence" value="ECO:0007669"/>
    <property type="project" value="UniProtKB-SubCell"/>
</dbReference>
<dbReference type="InterPro" id="IPR012674">
    <property type="entry name" value="Calycin"/>
</dbReference>
<gene>
    <name evidence="56" type="ORF">F2P81_011705</name>
</gene>
<dbReference type="InterPro" id="IPR032405">
    <property type="entry name" value="Kinesin_assoc"/>
</dbReference>
<dbReference type="InterPro" id="IPR008984">
    <property type="entry name" value="SMAD_FHA_dom_sf"/>
</dbReference>
<dbReference type="GO" id="GO:0019521">
    <property type="term" value="P:D-gluconate metabolic process"/>
    <property type="evidence" value="ECO:0007669"/>
    <property type="project" value="UniProtKB-KW"/>
</dbReference>
<evidence type="ECO:0000256" key="19">
    <source>
        <dbReference type="ARBA" id="ARBA00022642"/>
    </source>
</evidence>
<dbReference type="InterPro" id="IPR003613">
    <property type="entry name" value="Ubox_domain"/>
</dbReference>
<dbReference type="InterPro" id="IPR006183">
    <property type="entry name" value="Pgluconate_DH"/>
</dbReference>
<keyword evidence="34 50" id="KW-0311">Gluconate utilization</keyword>
<evidence type="ECO:0000256" key="5">
    <source>
        <dbReference type="ARBA" id="ARBA00004123"/>
    </source>
</evidence>
<comment type="function">
    <text evidence="4">Catalyzes the oxidative decarboxylation of 6-phosphogluconate to ribulose 5-phosphate and CO(2), with concomitant reduction of NADP to NADPH.</text>
</comment>
<evidence type="ECO:0000256" key="22">
    <source>
        <dbReference type="ARBA" id="ARBA00022701"/>
    </source>
</evidence>
<evidence type="ECO:0000256" key="39">
    <source>
        <dbReference type="ARBA" id="ARBA00023235"/>
    </source>
</evidence>
<dbReference type="PROSITE" id="PS50067">
    <property type="entry name" value="KINESIN_MOTOR_2"/>
    <property type="match status" value="1"/>
</dbReference>
<dbReference type="Gene3D" id="6.10.250.2520">
    <property type="match status" value="1"/>
</dbReference>
<feature type="compositionally biased region" description="Low complexity" evidence="52">
    <location>
        <begin position="1262"/>
        <end position="1273"/>
    </location>
</feature>
<dbReference type="SMART" id="SM00240">
    <property type="entry name" value="FHA"/>
    <property type="match status" value="1"/>
</dbReference>
<dbReference type="Pfam" id="PF16183">
    <property type="entry name" value="Kinesin_assoc"/>
    <property type="match status" value="1"/>
</dbReference>
<evidence type="ECO:0000256" key="51">
    <source>
        <dbReference type="SAM" id="Coils"/>
    </source>
</evidence>
<evidence type="ECO:0000256" key="13">
    <source>
        <dbReference type="ARBA" id="ARBA00007434"/>
    </source>
</evidence>
<evidence type="ECO:0000256" key="29">
    <source>
        <dbReference type="ARBA" id="ARBA00022990"/>
    </source>
</evidence>
<evidence type="ECO:0000259" key="55">
    <source>
        <dbReference type="PROSITE" id="PS51698"/>
    </source>
</evidence>
<feature type="compositionally biased region" description="Low complexity" evidence="52">
    <location>
        <begin position="3016"/>
        <end position="3047"/>
    </location>
</feature>
<dbReference type="Pfam" id="PF00498">
    <property type="entry name" value="FHA"/>
    <property type="match status" value="1"/>
</dbReference>
<dbReference type="PROSITE" id="PS00461">
    <property type="entry name" value="6PGD"/>
    <property type="match status" value="1"/>
</dbReference>
<dbReference type="GO" id="GO:0005874">
    <property type="term" value="C:microtubule"/>
    <property type="evidence" value="ECO:0007669"/>
    <property type="project" value="UniProtKB-KW"/>
</dbReference>
<feature type="region of interest" description="Disordered" evidence="52">
    <location>
        <begin position="3009"/>
        <end position="3061"/>
    </location>
</feature>
<dbReference type="SUPFAM" id="SSF52374">
    <property type="entry name" value="Nucleotidylyl transferase"/>
    <property type="match status" value="1"/>
</dbReference>
<dbReference type="Proteomes" id="UP000438429">
    <property type="component" value="Unassembled WGS sequence"/>
</dbReference>
<dbReference type="GO" id="GO:0045202">
    <property type="term" value="C:synapse"/>
    <property type="evidence" value="ECO:0007669"/>
    <property type="project" value="UniProtKB-SubCell"/>
</dbReference>
<feature type="region of interest" description="Disordered" evidence="52">
    <location>
        <begin position="1253"/>
        <end position="1273"/>
    </location>
</feature>
<evidence type="ECO:0000256" key="32">
    <source>
        <dbReference type="ARBA" id="ARBA00023027"/>
    </source>
</evidence>
<dbReference type="Gene3D" id="3.40.850.10">
    <property type="entry name" value="Kinesin motor domain"/>
    <property type="match status" value="1"/>
</dbReference>
<dbReference type="Gene3D" id="3.40.50.720">
    <property type="entry name" value="NAD(P)-binding Rossmann-like Domain"/>
    <property type="match status" value="1"/>
</dbReference>
<evidence type="ECO:0000256" key="46">
    <source>
        <dbReference type="ARBA" id="ARBA00050273"/>
    </source>
</evidence>
<feature type="domain" description="PH" evidence="53">
    <location>
        <begin position="3193"/>
        <end position="3291"/>
    </location>
</feature>
<dbReference type="FunFam" id="2.60.200.20:FF:000001">
    <property type="entry name" value="Kinesin family member 1B"/>
    <property type="match status" value="1"/>
</dbReference>
<dbReference type="FunFam" id="1.20.5.320:FF:000002">
    <property type="entry name" value="6-phosphogluconate dehydrogenase, decarboxylating"/>
    <property type="match status" value="1"/>
</dbReference>
<evidence type="ECO:0000256" key="50">
    <source>
        <dbReference type="RuleBase" id="RU000485"/>
    </source>
</evidence>
<dbReference type="InterPro" id="IPR004821">
    <property type="entry name" value="Cyt_trans-like"/>
</dbReference>
<evidence type="ECO:0000256" key="49">
    <source>
        <dbReference type="PROSITE-ProRule" id="PRU00283"/>
    </source>
</evidence>
<dbReference type="GO" id="GO:0034450">
    <property type="term" value="F:ubiquitin-ubiquitin ligase activity"/>
    <property type="evidence" value="ECO:0007669"/>
    <property type="project" value="InterPro"/>
</dbReference>
<dbReference type="InterPro" id="IPR013328">
    <property type="entry name" value="6PGD_dom2"/>
</dbReference>
<evidence type="ECO:0000259" key="54">
    <source>
        <dbReference type="PROSITE" id="PS50067"/>
    </source>
</evidence>
<dbReference type="InterPro" id="IPR011993">
    <property type="entry name" value="PH-like_dom_sf"/>
</dbReference>
<dbReference type="Gene3D" id="3.40.50.620">
    <property type="entry name" value="HUPs"/>
    <property type="match status" value="1"/>
</dbReference>
<dbReference type="SUPFAM" id="SSF50814">
    <property type="entry name" value="Lipocalins"/>
    <property type="match status" value="1"/>
</dbReference>
<keyword evidence="17" id="KW-0963">Cytoplasm</keyword>
<evidence type="ECO:0000256" key="16">
    <source>
        <dbReference type="ARBA" id="ARBA00018193"/>
    </source>
</evidence>
<dbReference type="GO" id="GO:0004515">
    <property type="term" value="F:nicotinate-nucleotide adenylyltransferase activity"/>
    <property type="evidence" value="ECO:0007669"/>
    <property type="project" value="UniProtKB-EC"/>
</dbReference>
<keyword evidence="26 49" id="KW-0067">ATP-binding</keyword>
<evidence type="ECO:0000256" key="23">
    <source>
        <dbReference type="ARBA" id="ARBA00022741"/>
    </source>
</evidence>
<dbReference type="Gene3D" id="2.30.29.30">
    <property type="entry name" value="Pleckstrin-homology domain (PH domain)/Phosphotyrosine-binding domain (PTB)"/>
    <property type="match status" value="1"/>
</dbReference>
<dbReference type="InterPro" id="IPR008927">
    <property type="entry name" value="6-PGluconate_DH-like_C_sf"/>
</dbReference>
<dbReference type="EC" id="1.1.1.44" evidence="50"/>
<evidence type="ECO:0000256" key="25">
    <source>
        <dbReference type="ARBA" id="ARBA00022833"/>
    </source>
</evidence>
<dbReference type="SMART" id="SM00233">
    <property type="entry name" value="PH"/>
    <property type="match status" value="1"/>
</dbReference>
<dbReference type="SMART" id="SM00504">
    <property type="entry name" value="Ubox"/>
    <property type="match status" value="1"/>
</dbReference>
<comment type="pathway">
    <text evidence="11">Cofactor biosynthesis; NAD(+) biosynthesis; deamido-NAD(+) from nicotinate D-ribonucleotide: step 1/1.</text>
</comment>
<evidence type="ECO:0000256" key="41">
    <source>
        <dbReference type="ARBA" id="ARBA00023329"/>
    </source>
</evidence>
<evidence type="ECO:0000256" key="43">
    <source>
        <dbReference type="ARBA" id="ARBA00048514"/>
    </source>
</evidence>
<evidence type="ECO:0000256" key="48">
    <source>
        <dbReference type="ARBA" id="ARBA00064648"/>
    </source>
</evidence>
<dbReference type="FunFam" id="3.40.50.620:FF:000101">
    <property type="entry name" value="Nicotinamide-nucleotide adenylyltransferase"/>
    <property type="match status" value="1"/>
</dbReference>
<comment type="function">
    <text evidence="47">Ubiquitin-protein ligase that probably functions as an E3 ligase in conjunction with specific E1 and E2 ligases. May also function as an E4 ligase mediating the assembly of polyubiquitin chains on substrates ubiquitinated by another E3 ubiquitin ligase. May regulate myosin assembly in striated muscles together with STUB1 and VCP/p97 by targeting myosin chaperone UNC45B for proteasomal degradation.</text>
</comment>
<comment type="catalytic activity">
    <reaction evidence="43">
        <text>nicotinate beta-D-ribonucleotide + ATP + H(+) = deamido-NAD(+) + diphosphate</text>
        <dbReference type="Rhea" id="RHEA:22860"/>
        <dbReference type="ChEBI" id="CHEBI:15378"/>
        <dbReference type="ChEBI" id="CHEBI:30616"/>
        <dbReference type="ChEBI" id="CHEBI:33019"/>
        <dbReference type="ChEBI" id="CHEBI:57502"/>
        <dbReference type="ChEBI" id="CHEBI:58437"/>
        <dbReference type="EC" id="2.7.7.18"/>
    </reaction>
    <physiologicalReaction direction="left-to-right" evidence="43">
        <dbReference type="Rhea" id="RHEA:22861"/>
    </physiologicalReaction>
    <physiologicalReaction direction="right-to-left" evidence="43">
        <dbReference type="Rhea" id="RHEA:22862"/>
    </physiologicalReaction>
</comment>
<dbReference type="GO" id="GO:0000309">
    <property type="term" value="F:nicotinamide-nucleotide adenylyltransferase activity"/>
    <property type="evidence" value="ECO:0007669"/>
    <property type="project" value="UniProtKB-EC"/>
</dbReference>
<comment type="similarity">
    <text evidence="49">Belongs to the TRAFAC class myosin-kinesin ATPase superfamily. Kinesin family.</text>
</comment>
<dbReference type="Gene3D" id="1.10.1040.10">
    <property type="entry name" value="N-(1-d-carboxylethyl)-l-norvaline Dehydrogenase, domain 2"/>
    <property type="match status" value="1"/>
</dbReference>
<comment type="subunit">
    <text evidence="48">Homohexamer. Interacts with ADPRT/PARP1.</text>
</comment>
<evidence type="ECO:0000256" key="14">
    <source>
        <dbReference type="ARBA" id="ARBA00008419"/>
    </source>
</evidence>
<evidence type="ECO:0000256" key="47">
    <source>
        <dbReference type="ARBA" id="ARBA00056267"/>
    </source>
</evidence>
<keyword evidence="22" id="KW-0493">Microtubule</keyword>
<evidence type="ECO:0000256" key="36">
    <source>
        <dbReference type="ARBA" id="ARBA00023136"/>
    </source>
</evidence>
<keyword evidence="41" id="KW-0968">Cytoplasmic vesicle</keyword>
<dbReference type="InterPro" id="IPR019474">
    <property type="entry name" value="Ub_conjug_fac_E4_core"/>
</dbReference>
<evidence type="ECO:0000256" key="3">
    <source>
        <dbReference type="ARBA" id="ARBA00001947"/>
    </source>
</evidence>
<dbReference type="NCBIfam" id="NF006765">
    <property type="entry name" value="PRK09287.1"/>
    <property type="match status" value="1"/>
</dbReference>
<evidence type="ECO:0000256" key="35">
    <source>
        <dbReference type="ARBA" id="ARBA00023126"/>
    </source>
</evidence>
<feature type="compositionally biased region" description="Low complexity" evidence="52">
    <location>
        <begin position="402"/>
        <end position="425"/>
    </location>
</feature>
<keyword evidence="38" id="KW-0206">Cytoskeleton</keyword>
<dbReference type="NCBIfam" id="TIGR00482">
    <property type="entry name" value="nicotinate (nicotinamide) nucleotide adenylyltransferase"/>
    <property type="match status" value="1"/>
</dbReference>
<dbReference type="SUPFAM" id="SSF52540">
    <property type="entry name" value="P-loop containing nucleoside triphosphate hydrolases"/>
    <property type="match status" value="1"/>
</dbReference>
<evidence type="ECO:0000256" key="28">
    <source>
        <dbReference type="ARBA" id="ARBA00022857"/>
    </source>
</evidence>
<accession>A0A6A4SQW3</accession>
<evidence type="ECO:0000256" key="9">
    <source>
        <dbReference type="ARBA" id="ARBA00004874"/>
    </source>
</evidence>
<keyword evidence="30 50" id="KW-0560">Oxidoreductase</keyword>
<evidence type="ECO:0000256" key="27">
    <source>
        <dbReference type="ARBA" id="ARBA00022842"/>
    </source>
</evidence>
<comment type="catalytic activity">
    <reaction evidence="1">
        <text>S-ubiquitinyl-[E2 ubiquitin-conjugating enzyme]-L-cysteine + [acceptor protein]-L-lysine = [E2 ubiquitin-conjugating enzyme]-L-cysteine + N(6)-ubiquitinyl-[acceptor protein]-L-lysine.</text>
        <dbReference type="EC" id="2.3.2.27"/>
    </reaction>
</comment>
<feature type="domain" description="U-box" evidence="55">
    <location>
        <begin position="1423"/>
        <end position="1495"/>
    </location>
</feature>
<evidence type="ECO:0000256" key="44">
    <source>
        <dbReference type="ARBA" id="ARBA00048640"/>
    </source>
</evidence>
<keyword evidence="19" id="KW-0662">Pyridine nucleotide biosynthesis</keyword>
<dbReference type="Pfam" id="PF12473">
    <property type="entry name" value="DUF3694"/>
    <property type="match status" value="1"/>
</dbReference>
<comment type="catalytic activity">
    <reaction evidence="45">
        <text>beta-nicotinamide D-ribonucleotide + ATP + H(+) = diphosphate + NAD(+)</text>
        <dbReference type="Rhea" id="RHEA:21360"/>
        <dbReference type="ChEBI" id="CHEBI:14649"/>
        <dbReference type="ChEBI" id="CHEBI:15378"/>
        <dbReference type="ChEBI" id="CHEBI:30616"/>
        <dbReference type="ChEBI" id="CHEBI:33019"/>
        <dbReference type="ChEBI" id="CHEBI:57540"/>
        <dbReference type="EC" id="2.7.7.1"/>
    </reaction>
    <physiologicalReaction direction="left-to-right" evidence="45">
        <dbReference type="Rhea" id="RHEA:21361"/>
    </physiologicalReaction>
    <physiologicalReaction direction="right-to-left" evidence="45">
        <dbReference type="Rhea" id="RHEA:21362"/>
    </physiologicalReaction>
</comment>
<dbReference type="Pfam" id="PF00169">
    <property type="entry name" value="PH"/>
    <property type="match status" value="1"/>
</dbReference>
<reference evidence="56 57" key="1">
    <citation type="submission" date="2019-06" db="EMBL/GenBank/DDBJ databases">
        <title>Draft genomes of female and male turbot (Scophthalmus maximus).</title>
        <authorList>
            <person name="Xu H."/>
            <person name="Xu X.-W."/>
            <person name="Shao C."/>
            <person name="Chen S."/>
        </authorList>
    </citation>
    <scope>NUCLEOTIDE SEQUENCE [LARGE SCALE GENOMIC DNA]</scope>
    <source>
        <strain evidence="56">Ysfricsl-2016a</strain>
        <tissue evidence="56">Blood</tissue>
    </source>
</reference>
<comment type="similarity">
    <text evidence="12">Belongs to the eukaryotic NMN adenylyltransferase family.</text>
</comment>
<keyword evidence="35 50" id="KW-0570">Pentose shunt</keyword>
<evidence type="ECO:0000256" key="26">
    <source>
        <dbReference type="ARBA" id="ARBA00022840"/>
    </source>
</evidence>
<evidence type="ECO:0000256" key="17">
    <source>
        <dbReference type="ARBA" id="ARBA00022490"/>
    </source>
</evidence>
<dbReference type="GO" id="GO:0005524">
    <property type="term" value="F:ATP binding"/>
    <property type="evidence" value="ECO:0007669"/>
    <property type="project" value="UniProtKB-UniRule"/>
</dbReference>
<evidence type="ECO:0000256" key="2">
    <source>
        <dbReference type="ARBA" id="ARBA00001946"/>
    </source>
</evidence>
<evidence type="ECO:0000259" key="53">
    <source>
        <dbReference type="PROSITE" id="PS50003"/>
    </source>
</evidence>
<dbReference type="PANTHER" id="PTHR47117">
    <property type="entry name" value="STAR-RELATED LIPID TRANSFER PROTEIN 9"/>
    <property type="match status" value="1"/>
</dbReference>
<dbReference type="InterPro" id="IPR014729">
    <property type="entry name" value="Rossmann-like_a/b/a_fold"/>
</dbReference>
<keyword evidence="27" id="KW-0460">Magnesium</keyword>
<keyword evidence="21" id="KW-0548">Nucleotidyltransferase</keyword>
<evidence type="ECO:0000256" key="7">
    <source>
        <dbReference type="ARBA" id="ARBA00004250"/>
    </source>
</evidence>
<evidence type="ECO:0000256" key="40">
    <source>
        <dbReference type="ARBA" id="ARBA00023242"/>
    </source>
</evidence>
<evidence type="ECO:0000256" key="10">
    <source>
        <dbReference type="ARBA" id="ARBA00004906"/>
    </source>
</evidence>
<keyword evidence="23 49" id="KW-0547">Nucleotide-binding</keyword>
<dbReference type="SUPFAM" id="SSF49879">
    <property type="entry name" value="SMAD/FHA domain"/>
    <property type="match status" value="1"/>
</dbReference>
<evidence type="ECO:0000256" key="45">
    <source>
        <dbReference type="ARBA" id="ARBA00048969"/>
    </source>
</evidence>
<dbReference type="SUPFAM" id="SSF48179">
    <property type="entry name" value="6-phosphogluconate dehydrogenase C-terminal domain-like"/>
    <property type="match status" value="1"/>
</dbReference>
<dbReference type="InterPro" id="IPR000253">
    <property type="entry name" value="FHA_dom"/>
</dbReference>
<feature type="compositionally biased region" description="Basic and acidic residues" evidence="52">
    <location>
        <begin position="460"/>
        <end position="473"/>
    </location>
</feature>
<feature type="domain" description="Kinesin motor" evidence="54">
    <location>
        <begin position="1540"/>
        <end position="1920"/>
    </location>
</feature>
<dbReference type="InterPro" id="IPR019821">
    <property type="entry name" value="Kinesin_motor_CS"/>
</dbReference>
<dbReference type="InterPro" id="IPR001849">
    <property type="entry name" value="PH_domain"/>
</dbReference>
<evidence type="ECO:0000256" key="52">
    <source>
        <dbReference type="SAM" id="MobiDB-lite"/>
    </source>
</evidence>
<evidence type="ECO:0000256" key="1">
    <source>
        <dbReference type="ARBA" id="ARBA00000900"/>
    </source>
</evidence>
<keyword evidence="32" id="KW-0520">NAD</keyword>
<evidence type="ECO:0000256" key="8">
    <source>
        <dbReference type="ARBA" id="ARBA00004658"/>
    </source>
</evidence>
<dbReference type="PROSITE" id="PS50003">
    <property type="entry name" value="PH_DOMAIN"/>
    <property type="match status" value="1"/>
</dbReference>
<evidence type="ECO:0000256" key="6">
    <source>
        <dbReference type="ARBA" id="ARBA00004245"/>
    </source>
</evidence>
<dbReference type="SMART" id="SM00129">
    <property type="entry name" value="KISc"/>
    <property type="match status" value="1"/>
</dbReference>
<name>A0A6A4SQW3_SCOMX</name>
<dbReference type="InterPro" id="IPR027417">
    <property type="entry name" value="P-loop_NTPase"/>
</dbReference>
<feature type="coiled-coil region" evidence="51">
    <location>
        <begin position="2227"/>
        <end position="2269"/>
    </location>
</feature>
<feature type="compositionally biased region" description="Polar residues" evidence="52">
    <location>
        <begin position="3111"/>
        <end position="3154"/>
    </location>
</feature>
<evidence type="ECO:0000256" key="37">
    <source>
        <dbReference type="ARBA" id="ARBA00023175"/>
    </source>
</evidence>
<dbReference type="GO" id="GO:0006098">
    <property type="term" value="P:pentose-phosphate shunt"/>
    <property type="evidence" value="ECO:0007669"/>
    <property type="project" value="UniProtKB-UniPathway"/>
</dbReference>
<comment type="catalytic activity">
    <reaction evidence="46">
        <text>ATP + H2O + a kinesin associated with a microtubule at position (n) = ADP + phosphate a kinesin associated with a microtubule at position (n+1, toward the plus end).</text>
        <dbReference type="EC" id="5.6.1.3"/>
    </reaction>
</comment>
<dbReference type="Pfam" id="PF00225">
    <property type="entry name" value="Kinesin"/>
    <property type="match status" value="1"/>
</dbReference>
<evidence type="ECO:0000256" key="31">
    <source>
        <dbReference type="ARBA" id="ARBA00023018"/>
    </source>
</evidence>
<dbReference type="GO" id="GO:0008017">
    <property type="term" value="F:microtubule binding"/>
    <property type="evidence" value="ECO:0007669"/>
    <property type="project" value="InterPro"/>
</dbReference>
<dbReference type="InterPro" id="IPR022140">
    <property type="entry name" value="Kinesin-like_KIF1-typ"/>
</dbReference>
<keyword evidence="36" id="KW-0472">Membrane</keyword>
<feature type="binding site" evidence="49">
    <location>
        <begin position="1668"/>
        <end position="1675"/>
    </location>
    <ligand>
        <name>ATP</name>
        <dbReference type="ChEBI" id="CHEBI:30616"/>
    </ligand>
</feature>
<dbReference type="UniPathway" id="UPA00115">
    <property type="reaction ID" value="UER00410"/>
</dbReference>
<comment type="subcellular location">
    <subcellularLocation>
        <location evidence="6">Cytoplasm</location>
        <location evidence="6">Cytoskeleton</location>
    </subcellularLocation>
    <subcellularLocation>
        <location evidence="7">Cytoplasmic vesicle</location>
        <location evidence="7">Secretory vesicle membrane</location>
    </subcellularLocation>
    <subcellularLocation>
        <location evidence="5">Nucleus</location>
    </subcellularLocation>
    <subcellularLocation>
        <location evidence="42">Synapse</location>
    </subcellularLocation>
</comment>
<proteinExistence type="inferred from homology"/>
<dbReference type="GO" id="GO:0009435">
    <property type="term" value="P:NAD+ biosynthetic process"/>
    <property type="evidence" value="ECO:0007669"/>
    <property type="project" value="UniProtKB-UniPathway"/>
</dbReference>
<evidence type="ECO:0000313" key="57">
    <source>
        <dbReference type="Proteomes" id="UP000438429"/>
    </source>
</evidence>
<keyword evidence="24" id="KW-0833">Ubl conjugation pathway</keyword>
<evidence type="ECO:0000256" key="33">
    <source>
        <dbReference type="ARBA" id="ARBA00023054"/>
    </source>
</evidence>
<dbReference type="Gene3D" id="1.20.5.320">
    <property type="entry name" value="6-Phosphogluconate Dehydrogenase, domain 3"/>
    <property type="match status" value="1"/>
</dbReference>
<dbReference type="Pfam" id="PF03446">
    <property type="entry name" value="NAD_binding_2"/>
    <property type="match status" value="1"/>
</dbReference>
<dbReference type="SUPFAM" id="SSF50729">
    <property type="entry name" value="PH domain-like"/>
    <property type="match status" value="1"/>
</dbReference>
<comment type="subunit">
    <text evidence="15">Homodimer.</text>
</comment>
<dbReference type="InterPro" id="IPR045094">
    <property type="entry name" value="NMNAT_euk"/>
</dbReference>
<dbReference type="FunFam" id="2.30.29.30:FF:000023">
    <property type="entry name" value="Kinesin family member 1B"/>
    <property type="match status" value="1"/>
</dbReference>
<comment type="similarity">
    <text evidence="13">Belongs to the ubiquitin conjugation factor E4 family.</text>
</comment>
<comment type="pathway">
    <text evidence="9 50">Carbohydrate degradation; pentose phosphate pathway; D-ribulose 5-phosphate from D-glucose 6-phosphate (oxidative stage): step 3/3.</text>
</comment>
<dbReference type="Gene3D" id="2.40.128.20">
    <property type="match status" value="1"/>
</dbReference>
<dbReference type="FunFam" id="3.40.850.10:FF:000004">
    <property type="entry name" value="Kinesin-like protein isoform 2"/>
    <property type="match status" value="1"/>
</dbReference>
<dbReference type="GO" id="GO:0006511">
    <property type="term" value="P:ubiquitin-dependent protein catabolic process"/>
    <property type="evidence" value="ECO:0007669"/>
    <property type="project" value="InterPro"/>
</dbReference>
<dbReference type="PRINTS" id="PR00076">
    <property type="entry name" value="6PGDHDRGNASE"/>
</dbReference>
<comment type="pathway">
    <text evidence="10">Protein modification; protein ubiquitination.</text>
</comment>
<dbReference type="GO" id="GO:0050661">
    <property type="term" value="F:NADP binding"/>
    <property type="evidence" value="ECO:0007669"/>
    <property type="project" value="InterPro"/>
</dbReference>
<dbReference type="InterPro" id="IPR001752">
    <property type="entry name" value="Kinesin_motor_dom"/>
</dbReference>
<sequence>MEAHGVTPVVLLACGSFNPVTNMHLRMFELARDHLEDTGQYRVVKGIISPVGDGYKKKGLIEACHRLEMARLATESSAWIAVDSWESLQPEWVETAKVVRHHFEKLTAEQESFDDTDTVKYTKKRRIEENCFEASSHQKRRDGPQLLLLCGADVLESFGIPNLWKQEDIAEIVGRYGLVCITRSSNDPHKFIHQSDMLWKYRRNIHVVHEWVTNDISATHVRRALRRGRSVRYLLSDAVVRYIQQYDLYSVESEQKNANVVLAPLQRYTGANDRSLGYVESWLENNPDKFVCGISPCLRKVALKLKLRKVIEQQGDQLIIKTLSILRNYTLSFRVGQEFEEFTQGLDKRHVKRETPPGPLHGPSGAAPQPLPPAASQPLGLNVHTGTPATSPMGTSGVAYGSQSSEGVSSLSSSPSNSLETQSQSLSRSQSMDIDTASCEKSMSQVDVDSGIENMEVDDSDRREKRNLTEKETSANSDVSEEQALQLICKILRVSWKEQDRDVIFLPSLAAEFHQNPKDAYSDFKDLIGQILMEVLMMSTQSRVHNPFASLTATSQPIAAAKSPDHRLTLVHPSSQGGSPMGPGAGSFGASSLSSVGACGGGMSCDSASDRFTIETCKETEMLNYLIERFDSVGMEERKAPKMCSQPNVSQLLSNIRSQCISHVALVLQGTLTQPRSPLQQSLLVPYMLCRNLPYGFIQELARITHQEEEVFRQIFIPILHGLAVAVKECSFDSDNFKFPLMALAELCEIKFGKTHPVCSLATLLPLWCPKPVSPGSGREIQRLSYLGAFFSLSVFAEDDTKVGDKYFSGPAITMENTRVVSQSLQHYLESARGDLFKVLHNILLNGETRELALNYMAALVNYNVKKAQMQTDDKLVSTDGFMLNFLWVLQQLSMKIKLETVDPYYIFHPRCRLVVSSEETRLKATMEELKIWLTGLHEDPTKFSEPKFPTECFFLTLHTHHLSILPGCRRYIRRLRAIRELNRTVEELKNSESQWKDSPLASRHREMLKRCKTQLKKLVRAKACADVGLLDENLLRRCLQFYSTVIQLILRMVDPAYPNITLPLNPEIPKSFAALPEFYIEDVAEFLLFVVQYSPQVLYEPCVQDIVTFLVVFICSQNYIRNPYLIAKLVEVLFVTNPAVQPRTQRFSEMMENHPLSIKQLVPALMKFYTDVEHTGATSEFYDKFTIRYHISTIFKSLWQNIAHHGTFMEEFNSGKQFVRYINMLINDTTFLLDESLESLKRIHEVQEEMKNKEQWDQLPREQQQSRQSQLTQDERVSRSYLALATETVEMFHILTKQVQKPFLRPELGPRLAAMLNFNLQQLCGPKCRDLKVENPEKYGFEPKKLLDQLTDIYLQLDCARFAKAIADDQRSYSRELFEEVISKMRKAGIKSSIAIEKFKLLLEKVEEIVARNSQSEMDYSDAPDEFKDPLMDTLMTDPVILPSGNIMDRSIILRHLLNSPTDPFNRQPLTESMLESDCDRERERERERERKHTTQFDAPLAAATSRHCPVVLVSSSAGDLKRESRLRSPTTVAATFASATVCVRTRHVTIWFRQQFHILYFVRKVYNMTRSRCCVVCQWPGQATHRRETSKDSKCIIQMQGNTTTIVNPKAPKEPAKTFSFDYSYWSHTTPEDPSFASQNLVYNDIGKEMLAHAFEGYNVCIFAYGQTGAGKSYTMMGKQEEGQEGIIPMLCEDLFEKINDDCNKEKLSYSVEVSYMEIYCERVRDLLNPKNKGNLRVREHPLLGPYVEDLSKLAVTSYTDIADLMDAGNKARTVAATNMNETSSRSHAVFTIVFTQKKHDSETDLSTEKVSKISLVDLAGSERADSTGATGTRLKEGANINKSLTTLGKVISALAEVSKKKKKSDFIPYRDSVLTWLLRENLGGNSRTAMVAALSPADINYDETLSTLRYADRAKNIKCNAVINEDPNNKLVRDLKDEVSRLKELLRAQGLGDILDNLKDIQNNKNRYLVASENQRPGHFSTAPIGSLTASPSSGSLCNQLGLQSVTSIQERIMSTPGGEEAIERLKESEKIIAELNETWEEKLRKTEAIRMEREALLAEMGVAIREDGGTLGVFSPKKTPHLVNLNEDPLMSECLLYYIKDGITRVGQADAERRQDIVLSGAHIKEEHCIFRSERNANGHVIVLLVPCEGSETYVNGKRVEDAIQLRSGNRIIMGKNHVFRFNHPEQARAEREKTPSAETPVEPVDWTFAQRELLEKQGIDMKQEMEKRLTEMEILYKKEKEEADQLLEQQRLVYESKLQELQKQVETRSLIAETLDEEELEEEEEEEVPWTQHEFELAQWAFRKWRYHQFTSLRDQLWGNAVYLKEANAISVELKKKVQFQFVLLTDTLYSPLPPELLPPEPEKERDSRPFPRTVVAVEVQDLKNGATHYWSLDKLKQRLDQMREMYDRAGEMASSHQDDGESTLTGNDPFYDRFHWFKLVGSSPIFHGCVNEHLVDRTPSPTFSTTDSEITELADERQSEMSDLIDDEAFVDDTSSDAGTEEGSDIFSDGQDPFYDRSPWFILVGRAFVYLSNLLYPVPLVHRVAIVTEKGAVRGFLRVGVQAIAADEEAPDYGSGVRQSGTAKISFDDEYFKKNDFPSTVMTRSGLSLEELRIVEGQGQSSEVITPSEELNRINDMDIKLDDIAETKLSHGDGRVGQLEVGSIFTFRVTVLQASGILPEYADIFCQFNPPTPSRKYYPIPMPLSRPVPATKLNTISKSNLGQCVSKYDLLVWFEISELEPTGEYIPAVVDHSGGLPCHGTYLLHQGIQRRITVTLIHEKGSELHWKDVRELVVGRIRNKAEVDDSAADAVLSLNIISAKNIKSSHNSNRTFYRFEAVWDSSLHNSLLLNRVTPYGEKIYMTLSAYLELDHCIQPAIITKDICMVFYSRDAKISPPRSLRNLFGSGYSKTPDCNRVTGIYELSLCKMSDSGSPGMQRRRRKILDTSVAYVRGEENLAGWRPRGDSLILEHQWELEKMEQLHEVEKTRHLLLLREKLVETAPVGTTPTTKSLSELLSPSMSSGTLSTSTSISSQISSTTFESAITPSESSGYDSADIESLVDREKELATKCLHLLTHTYNSDYNQVVNSISDCKLSDISPMGRDPSVTSFSSATITPSSTCPSLSDSRCGSLDQKTPENSSRASSPSCSDYENFPMVPTLETSYLARAGKNEFLNLVPDIEEMRPGSVVSKKGILSFMEPRSNSWVKHFVVVRRPYVFIYNSDKDPVERGVLNLSTAQVEYSEDQQAMLKTPNTFAVCTKHRGILLQANNEKDMNDWLYAFNPLLAGTIRADIALIGLAVMGQNLIMNMNDHGFVVCAYNRTVSKVHDFLQNEAKGSKVIGAESLEDMVAKLKKPRRIVLLVKAGQAVDDFIDKLVPLLEAGDIIIDGGNSEYRDTTRRCKSLKEKDLLFVGSGVSGGEEGARFGPSLMPGGHKEAWPHIKDIFQSIAAKVGTGEPCCDWVGDDGAGHFVKMVHNGIEYGDMQLICEAYHLMKDVLDMDHDEMAQAFESWNKTELDSFLIEITANILKYRDSDGTPLLPKIRDSAGQKGTGKWTAISALEYGTPVTLIGEAVFARCLSSLKDERVEASGRLSGPQGVKFSGDKTAFLEDIRKALYASKIISYAQGFMLLRQAAKEFGWSLNYGGIALMWRGGCIIRSVFLGKIKEAFDRDAELQNLLLDNFFNDAVKDCQASWRRTVGTGVQHGIPMPCFTTALSFYDGYRHEMLPANLLQAQRDYFGAHTYELLSKPGCFIHTNWTGHGGNVSSSSYNA</sequence>
<feature type="region of interest" description="Disordered" evidence="52">
    <location>
        <begin position="346"/>
        <end position="480"/>
    </location>
</feature>
<comment type="similarity">
    <text evidence="14 50">Belongs to the 6-phosphogluconate dehydrogenase family.</text>
</comment>
<dbReference type="CDD" id="cd09286">
    <property type="entry name" value="NMNAT_Eukarya"/>
    <property type="match status" value="1"/>
</dbReference>
<evidence type="ECO:0000256" key="21">
    <source>
        <dbReference type="ARBA" id="ARBA00022695"/>
    </source>
</evidence>
<dbReference type="CDD" id="cd01233">
    <property type="entry name" value="PH_KIFIA_KIFIB"/>
    <property type="match status" value="1"/>
</dbReference>
<keyword evidence="29" id="KW-0007">Acetylation</keyword>
<dbReference type="InterPro" id="IPR049780">
    <property type="entry name" value="PH_KIFIA_KIFIB"/>
</dbReference>
<dbReference type="GO" id="GO:0008574">
    <property type="term" value="F:plus-end-directed microtubule motor activity"/>
    <property type="evidence" value="ECO:0007669"/>
    <property type="project" value="UniProtKB-EC"/>
</dbReference>
<dbReference type="InterPro" id="IPR013083">
    <property type="entry name" value="Znf_RING/FYVE/PHD"/>
</dbReference>
<organism evidence="56 57">
    <name type="scientific">Scophthalmus maximus</name>
    <name type="common">Turbot</name>
    <name type="synonym">Psetta maxima</name>
    <dbReference type="NCBI Taxonomy" id="52904"/>
    <lineage>
        <taxon>Eukaryota</taxon>
        <taxon>Metazoa</taxon>
        <taxon>Chordata</taxon>
        <taxon>Craniata</taxon>
        <taxon>Vertebrata</taxon>
        <taxon>Euteleostomi</taxon>
        <taxon>Actinopterygii</taxon>
        <taxon>Neopterygii</taxon>
        <taxon>Teleostei</taxon>
        <taxon>Neoteleostei</taxon>
        <taxon>Acanthomorphata</taxon>
        <taxon>Carangaria</taxon>
        <taxon>Pleuronectiformes</taxon>
        <taxon>Pleuronectoidei</taxon>
        <taxon>Scophthalmidae</taxon>
        <taxon>Scophthalmus</taxon>
    </lineage>
</organism>
<evidence type="ECO:0000256" key="11">
    <source>
        <dbReference type="ARBA" id="ARBA00005019"/>
    </source>
</evidence>
<evidence type="ECO:0000256" key="38">
    <source>
        <dbReference type="ARBA" id="ARBA00023212"/>
    </source>
</evidence>
<dbReference type="SUPFAM" id="SSF57850">
    <property type="entry name" value="RING/U-box"/>
    <property type="match status" value="1"/>
</dbReference>
<dbReference type="InterPro" id="IPR006115">
    <property type="entry name" value="6PGDH_NADP-bd"/>
</dbReference>
<dbReference type="InterPro" id="IPR036291">
    <property type="entry name" value="NAD(P)-bd_dom_sf"/>
</dbReference>
<dbReference type="Pfam" id="PF10408">
    <property type="entry name" value="Ufd2P_core"/>
    <property type="match status" value="1"/>
</dbReference>
<evidence type="ECO:0000256" key="24">
    <source>
        <dbReference type="ARBA" id="ARBA00022786"/>
    </source>
</evidence>
<comment type="cofactor">
    <cofactor evidence="3">
        <name>Zn(2+)</name>
        <dbReference type="ChEBI" id="CHEBI:29105"/>
    </cofactor>
</comment>
<keyword evidence="31" id="KW-0770">Synapse</keyword>
<keyword evidence="28 50" id="KW-0521">NADP</keyword>
<feature type="compositionally biased region" description="Basic and acidic residues" evidence="52">
    <location>
        <begin position="1479"/>
        <end position="1496"/>
    </location>
</feature>
<comment type="catalytic activity">
    <reaction evidence="44 50">
        <text>6-phospho-D-gluconate + NADP(+) = D-ribulose 5-phosphate + CO2 + NADPH</text>
        <dbReference type="Rhea" id="RHEA:10116"/>
        <dbReference type="ChEBI" id="CHEBI:16526"/>
        <dbReference type="ChEBI" id="CHEBI:57783"/>
        <dbReference type="ChEBI" id="CHEBI:58121"/>
        <dbReference type="ChEBI" id="CHEBI:58349"/>
        <dbReference type="ChEBI" id="CHEBI:58759"/>
        <dbReference type="EC" id="1.1.1.44"/>
    </reaction>
</comment>
<dbReference type="NCBIfam" id="TIGR00873">
    <property type="entry name" value="gnd"/>
    <property type="match status" value="1"/>
</dbReference>
<dbReference type="CDD" id="cd16658">
    <property type="entry name" value="RING-Ubox_UBE4B"/>
    <property type="match status" value="1"/>
</dbReference>
<dbReference type="Pfam" id="PF01467">
    <property type="entry name" value="CTP_transf_like"/>
    <property type="match status" value="1"/>
</dbReference>
<dbReference type="FunFam" id="1.10.1040.10:FF:000002">
    <property type="entry name" value="6-phosphogluconate dehydrogenase, decarboxylating"/>
    <property type="match status" value="1"/>
</dbReference>
<evidence type="ECO:0000313" key="56">
    <source>
        <dbReference type="EMBL" id="KAF0036393.1"/>
    </source>
</evidence>
<dbReference type="GO" id="GO:0000151">
    <property type="term" value="C:ubiquitin ligase complex"/>
    <property type="evidence" value="ECO:0007669"/>
    <property type="project" value="InterPro"/>
</dbReference>
<keyword evidence="37 49" id="KW-0505">Motor protein</keyword>
<comment type="cofactor">
    <cofactor evidence="2">
        <name>Mg(2+)</name>
        <dbReference type="ChEBI" id="CHEBI:18420"/>
    </cofactor>
</comment>
<evidence type="ECO:0000256" key="18">
    <source>
        <dbReference type="ARBA" id="ARBA00022553"/>
    </source>
</evidence>
<keyword evidence="25" id="KW-0862">Zinc</keyword>
<dbReference type="PANTHER" id="PTHR47117:SF4">
    <property type="entry name" value="KINESIN-LIKE PROTEIN KIF1B ISOFORM X1"/>
    <property type="match status" value="1"/>
</dbReference>
<protein>
    <recommendedName>
        <fullName evidence="16 50">6-phosphogluconate dehydrogenase, decarboxylating</fullName>
        <ecNumber evidence="50">1.1.1.44</ecNumber>
    </recommendedName>
</protein>
<dbReference type="GO" id="GO:0016567">
    <property type="term" value="P:protein ubiquitination"/>
    <property type="evidence" value="ECO:0007669"/>
    <property type="project" value="InterPro"/>
</dbReference>
<evidence type="ECO:0000256" key="42">
    <source>
        <dbReference type="ARBA" id="ARBA00034103"/>
    </source>
</evidence>
<feature type="region of interest" description="Disordered" evidence="52">
    <location>
        <begin position="3109"/>
        <end position="3154"/>
    </location>
</feature>
<feature type="region of interest" description="Disordered" evidence="52">
    <location>
        <begin position="1466"/>
        <end position="1496"/>
    </location>
</feature>
<feature type="compositionally biased region" description="Polar residues" evidence="52">
    <location>
        <begin position="426"/>
        <end position="447"/>
    </location>
</feature>
<evidence type="ECO:0000256" key="20">
    <source>
        <dbReference type="ARBA" id="ARBA00022679"/>
    </source>
</evidence>
<dbReference type="InterPro" id="IPR006114">
    <property type="entry name" value="6PGDH_C"/>
</dbReference>
<keyword evidence="18" id="KW-0597">Phosphoprotein</keyword>
<dbReference type="Gene3D" id="3.30.40.10">
    <property type="entry name" value="Zinc/RING finger domain, C3HC4 (zinc finger)"/>
    <property type="match status" value="1"/>
</dbReference>
<dbReference type="Pfam" id="PF04564">
    <property type="entry name" value="U-box"/>
    <property type="match status" value="1"/>
</dbReference>
<dbReference type="EMBL" id="VEVO01000010">
    <property type="protein sequence ID" value="KAF0036393.1"/>
    <property type="molecule type" value="Genomic_DNA"/>
</dbReference>
<comment type="caution">
    <text evidence="56">The sequence shown here is derived from an EMBL/GenBank/DDBJ whole genome shotgun (WGS) entry which is preliminary data.</text>
</comment>
<dbReference type="GO" id="GO:0005634">
    <property type="term" value="C:nucleus"/>
    <property type="evidence" value="ECO:0007669"/>
    <property type="project" value="UniProtKB-SubCell"/>
</dbReference>
<dbReference type="Pfam" id="PF12423">
    <property type="entry name" value="KIF1B"/>
    <property type="match status" value="1"/>
</dbReference>
<dbReference type="PROSITE" id="PS51698">
    <property type="entry name" value="U_BOX"/>
    <property type="match status" value="1"/>
</dbReference>
<dbReference type="InterPro" id="IPR006113">
    <property type="entry name" value="6PGDH_Gnd/GntZ"/>
</dbReference>
<dbReference type="CDD" id="cd01365">
    <property type="entry name" value="KISc_KIF1A_KIF1B"/>
    <property type="match status" value="1"/>
</dbReference>
<dbReference type="Gene3D" id="2.60.200.20">
    <property type="match status" value="1"/>
</dbReference>
<dbReference type="PROSITE" id="PS00411">
    <property type="entry name" value="KINESIN_MOTOR_1"/>
    <property type="match status" value="1"/>
</dbReference>
<dbReference type="InterPro" id="IPR006184">
    <property type="entry name" value="6PGdom_BS"/>
</dbReference>
<dbReference type="GO" id="GO:0004616">
    <property type="term" value="F:phosphogluconate dehydrogenase (decarboxylating) activity"/>
    <property type="evidence" value="ECO:0007669"/>
    <property type="project" value="UniProtKB-EC"/>
</dbReference>
<evidence type="ECO:0000256" key="34">
    <source>
        <dbReference type="ARBA" id="ARBA00023064"/>
    </source>
</evidence>
<keyword evidence="39" id="KW-0413">Isomerase</keyword>
<keyword evidence="40" id="KW-0539">Nucleus</keyword>
<dbReference type="FunFam" id="3.40.50.720:FF:000007">
    <property type="entry name" value="6-phosphogluconate dehydrogenase, decarboxylating"/>
    <property type="match status" value="1"/>
</dbReference>
<dbReference type="InterPro" id="IPR036961">
    <property type="entry name" value="Kinesin_motor_dom_sf"/>
</dbReference>
<dbReference type="Pfam" id="PF00393">
    <property type="entry name" value="6PGD"/>
    <property type="match status" value="1"/>
</dbReference>
<dbReference type="SUPFAM" id="SSF51735">
    <property type="entry name" value="NAD(P)-binding Rossmann-fold domains"/>
    <property type="match status" value="1"/>
</dbReference>
<evidence type="ECO:0000256" key="30">
    <source>
        <dbReference type="ARBA" id="ARBA00023002"/>
    </source>
</evidence>
<comment type="pathway">
    <text evidence="8">Cofactor biosynthesis; NAD(+) biosynthesis; NAD(+) from nicotinamide D-ribonucleotide: step 1/1.</text>
</comment>
<dbReference type="UniPathway" id="UPA00253">
    <property type="reaction ID" value="UER00332"/>
</dbReference>
<dbReference type="FunFam" id="3.30.40.10:FF:000060">
    <property type="entry name" value="ubiquitin conjugation factor E4 B"/>
    <property type="match status" value="1"/>
</dbReference>
<dbReference type="InterPro" id="IPR022164">
    <property type="entry name" value="Kinesin-like"/>
</dbReference>
<dbReference type="SMART" id="SM01350">
    <property type="entry name" value="6PGD"/>
    <property type="match status" value="1"/>
</dbReference>
<evidence type="ECO:0000256" key="12">
    <source>
        <dbReference type="ARBA" id="ARBA00007064"/>
    </source>
</evidence>